<proteinExistence type="predicted"/>
<evidence type="ECO:0000313" key="3">
    <source>
        <dbReference type="EMBL" id="CAG9812206.1"/>
    </source>
</evidence>
<dbReference type="Proteomes" id="UP001153620">
    <property type="component" value="Chromosome 4"/>
</dbReference>
<keyword evidence="2" id="KW-0732">Signal</keyword>
<dbReference type="GO" id="GO:0042302">
    <property type="term" value="F:structural constituent of cuticle"/>
    <property type="evidence" value="ECO:0007669"/>
    <property type="project" value="UniProtKB-KW"/>
</dbReference>
<keyword evidence="1" id="KW-0193">Cuticle</keyword>
<evidence type="ECO:0000256" key="2">
    <source>
        <dbReference type="SAM" id="SignalP"/>
    </source>
</evidence>
<reference evidence="3" key="1">
    <citation type="submission" date="2022-01" db="EMBL/GenBank/DDBJ databases">
        <authorList>
            <person name="King R."/>
        </authorList>
    </citation>
    <scope>NUCLEOTIDE SEQUENCE</scope>
</reference>
<dbReference type="PROSITE" id="PS00233">
    <property type="entry name" value="CHIT_BIND_RR_1"/>
    <property type="match status" value="1"/>
</dbReference>
<dbReference type="GO" id="GO:0005615">
    <property type="term" value="C:extracellular space"/>
    <property type="evidence" value="ECO:0007669"/>
    <property type="project" value="TreeGrafter"/>
</dbReference>
<dbReference type="Pfam" id="PF00379">
    <property type="entry name" value="Chitin_bind_4"/>
    <property type="match status" value="1"/>
</dbReference>
<dbReference type="GO" id="GO:0031012">
    <property type="term" value="C:extracellular matrix"/>
    <property type="evidence" value="ECO:0007669"/>
    <property type="project" value="TreeGrafter"/>
</dbReference>
<dbReference type="AlphaFoldDB" id="A0A9N9S889"/>
<gene>
    <name evidence="3" type="ORF">CHIRRI_LOCUS15011</name>
</gene>
<dbReference type="PANTHER" id="PTHR12236">
    <property type="entry name" value="STRUCTURAL CONTITUENT OF CUTICLE"/>
    <property type="match status" value="1"/>
</dbReference>
<dbReference type="OrthoDB" id="7950193at2759"/>
<protein>
    <submittedName>
        <fullName evidence="3">Uncharacterized protein</fullName>
    </submittedName>
</protein>
<accession>A0A9N9S889</accession>
<keyword evidence="4" id="KW-1185">Reference proteome</keyword>
<feature type="signal peptide" evidence="2">
    <location>
        <begin position="1"/>
        <end position="19"/>
    </location>
</feature>
<dbReference type="EMBL" id="OU895880">
    <property type="protein sequence ID" value="CAG9812206.1"/>
    <property type="molecule type" value="Genomic_DNA"/>
</dbReference>
<feature type="chain" id="PRO_5040331225" evidence="2">
    <location>
        <begin position="20"/>
        <end position="167"/>
    </location>
</feature>
<name>A0A9N9S889_9DIPT</name>
<dbReference type="InterPro" id="IPR031311">
    <property type="entry name" value="CHIT_BIND_RR_consensus"/>
</dbReference>
<dbReference type="PRINTS" id="PR00947">
    <property type="entry name" value="CUTICLE"/>
</dbReference>
<reference evidence="3" key="2">
    <citation type="submission" date="2022-10" db="EMBL/GenBank/DDBJ databases">
        <authorList>
            <consortium name="ENA_rothamsted_submissions"/>
            <consortium name="culmorum"/>
            <person name="King R."/>
        </authorList>
    </citation>
    <scope>NUCLEOTIDE SEQUENCE</scope>
</reference>
<dbReference type="PANTHER" id="PTHR12236:SF79">
    <property type="entry name" value="CUTICULAR PROTEIN 50CB-RELATED"/>
    <property type="match status" value="1"/>
</dbReference>
<evidence type="ECO:0000256" key="1">
    <source>
        <dbReference type="ARBA" id="ARBA00022460"/>
    </source>
</evidence>
<evidence type="ECO:0000313" key="4">
    <source>
        <dbReference type="Proteomes" id="UP001153620"/>
    </source>
</evidence>
<sequence>MAKIFTVLVVFGLIACCTAATMSKRDVSELLRHHVNEHVHYGNGIPGDQAEIEHEHFNIDKVGNYDFGYKQTDLQEREETGSVKRNSVTGKRQLNVVTGSYKYLRPDGFWQIVTYRADKNGFVPSITVTRNEISNDLPELSGLVPAIPILSSTEGSSSTTTAATGSS</sequence>
<organism evidence="3 4">
    <name type="scientific">Chironomus riparius</name>
    <dbReference type="NCBI Taxonomy" id="315576"/>
    <lineage>
        <taxon>Eukaryota</taxon>
        <taxon>Metazoa</taxon>
        <taxon>Ecdysozoa</taxon>
        <taxon>Arthropoda</taxon>
        <taxon>Hexapoda</taxon>
        <taxon>Insecta</taxon>
        <taxon>Pterygota</taxon>
        <taxon>Neoptera</taxon>
        <taxon>Endopterygota</taxon>
        <taxon>Diptera</taxon>
        <taxon>Nematocera</taxon>
        <taxon>Chironomoidea</taxon>
        <taxon>Chironomidae</taxon>
        <taxon>Chironominae</taxon>
        <taxon>Chironomus</taxon>
    </lineage>
</organism>
<dbReference type="InterPro" id="IPR051217">
    <property type="entry name" value="Insect_Cuticle_Struc_Prot"/>
</dbReference>
<dbReference type="InterPro" id="IPR000618">
    <property type="entry name" value="Insect_cuticle"/>
</dbReference>